<evidence type="ECO:0000313" key="2">
    <source>
        <dbReference type="Proteomes" id="UP000724584"/>
    </source>
</evidence>
<organism evidence="1 2">
    <name type="scientific">Chaetomium tenue</name>
    <dbReference type="NCBI Taxonomy" id="1854479"/>
    <lineage>
        <taxon>Eukaryota</taxon>
        <taxon>Fungi</taxon>
        <taxon>Dikarya</taxon>
        <taxon>Ascomycota</taxon>
        <taxon>Pezizomycotina</taxon>
        <taxon>Sordariomycetes</taxon>
        <taxon>Sordariomycetidae</taxon>
        <taxon>Sordariales</taxon>
        <taxon>Chaetomiaceae</taxon>
        <taxon>Chaetomium</taxon>
    </lineage>
</organism>
<name>A0ACB7PC94_9PEZI</name>
<sequence>MLDRVCRGEEIPEAEVELANRERDGVIPELGDDEEESRERLGRQTVKMPPAVDMNATQHGEEVEQVPVSPAVWASFSFSGQSLAALKAAALETATSNKISTDDTLTAFVFQSITRARYHRLRNDPSATCTLGRAVDARRYLKVPATYPGLLNNMVYHSHSLQETISTPLGVLASELRHEVDPATSRIGLYTRALAALLHRTPAKGSISMGADTNPSRDIMISSWAGAGGDCYEMDFGMGLGVPAAVRRPVFVPVEGLGYLLPKHPSGEIGLVICLREEDMELLKGDEEWRRWTG</sequence>
<evidence type="ECO:0000313" key="1">
    <source>
        <dbReference type="EMBL" id="KAH6636384.1"/>
    </source>
</evidence>
<reference evidence="1 2" key="1">
    <citation type="journal article" date="2021" name="Nat. Commun.">
        <title>Genetic determinants of endophytism in the Arabidopsis root mycobiome.</title>
        <authorList>
            <person name="Mesny F."/>
            <person name="Miyauchi S."/>
            <person name="Thiergart T."/>
            <person name="Pickel B."/>
            <person name="Atanasova L."/>
            <person name="Karlsson M."/>
            <person name="Huettel B."/>
            <person name="Barry K.W."/>
            <person name="Haridas S."/>
            <person name="Chen C."/>
            <person name="Bauer D."/>
            <person name="Andreopoulos W."/>
            <person name="Pangilinan J."/>
            <person name="LaButti K."/>
            <person name="Riley R."/>
            <person name="Lipzen A."/>
            <person name="Clum A."/>
            <person name="Drula E."/>
            <person name="Henrissat B."/>
            <person name="Kohler A."/>
            <person name="Grigoriev I.V."/>
            <person name="Martin F.M."/>
            <person name="Hacquard S."/>
        </authorList>
    </citation>
    <scope>NUCLEOTIDE SEQUENCE [LARGE SCALE GENOMIC DNA]</scope>
    <source>
        <strain evidence="1 2">MPI-SDFR-AT-0079</strain>
    </source>
</reference>
<keyword evidence="2" id="KW-1185">Reference proteome</keyword>
<gene>
    <name evidence="1" type="ORF">F5144DRAFT_486156</name>
</gene>
<dbReference type="Proteomes" id="UP000724584">
    <property type="component" value="Unassembled WGS sequence"/>
</dbReference>
<accession>A0ACB7PC94</accession>
<comment type="caution">
    <text evidence="1">The sequence shown here is derived from an EMBL/GenBank/DDBJ whole genome shotgun (WGS) entry which is preliminary data.</text>
</comment>
<protein>
    <submittedName>
        <fullName evidence="1">Uncharacterized protein</fullName>
    </submittedName>
</protein>
<proteinExistence type="predicted"/>
<dbReference type="EMBL" id="JAGIZQ010000003">
    <property type="protein sequence ID" value="KAH6636384.1"/>
    <property type="molecule type" value="Genomic_DNA"/>
</dbReference>